<dbReference type="Proteomes" id="UP000826656">
    <property type="component" value="Unassembled WGS sequence"/>
</dbReference>
<feature type="region of interest" description="Disordered" evidence="1">
    <location>
        <begin position="200"/>
        <end position="251"/>
    </location>
</feature>
<dbReference type="PANTHER" id="PTHR11255:SF112">
    <property type="entry name" value="DIACYLGLYCEROL KINASE"/>
    <property type="match status" value="1"/>
</dbReference>
<accession>A0ABQ7VHU3</accession>
<proteinExistence type="predicted"/>
<name>A0ABQ7VHU3_SOLTU</name>
<dbReference type="EMBL" id="JAIVGD010000013">
    <property type="protein sequence ID" value="KAH0763632.1"/>
    <property type="molecule type" value="Genomic_DNA"/>
</dbReference>
<evidence type="ECO:0000313" key="3">
    <source>
        <dbReference type="EMBL" id="KAH0763632.1"/>
    </source>
</evidence>
<dbReference type="PANTHER" id="PTHR11255">
    <property type="entry name" value="DIACYLGLYCEROL KINASE"/>
    <property type="match status" value="1"/>
</dbReference>
<evidence type="ECO:0000259" key="2">
    <source>
        <dbReference type="Pfam" id="PF00781"/>
    </source>
</evidence>
<keyword evidence="4" id="KW-1185">Reference proteome</keyword>
<evidence type="ECO:0000313" key="4">
    <source>
        <dbReference type="Proteomes" id="UP000826656"/>
    </source>
</evidence>
<dbReference type="InterPro" id="IPR016064">
    <property type="entry name" value="NAD/diacylglycerol_kinase_sf"/>
</dbReference>
<comment type="caution">
    <text evidence="3">The sequence shown here is derived from an EMBL/GenBank/DDBJ whole genome shotgun (WGS) entry which is preliminary data.</text>
</comment>
<sequence>MSTMVDTSLISLNESICAFRERFDFHHSSHVLPHLTPRRIPDSVLLPRFSGDNPAVWVLQEYKYFAFHNILLEHKLSFASFCFDGDALEWYRWLFRNKQLAGWDHFLDKVLIRFCSHTRDTYSEFVPIPKQHETVDNYITNSYSPQYLNEHSDRNKPSLAHTLFKEMLDGKLIALEMKLWCYQRTRPIYSVPRMYDQMVSDPNISNNPTKDEALGFPNKPLSELSQYDNDQSSREGGQNIRTISYETPPPQEHPTNLLFSAFGAHNDHSMNTFFMREVVDDAKLMEAITAAKYRNMVVVGEEYNDCELLDDLGLFAMDEGTIKYFSISATSLFDNNLRSSSIIGCGHKDSKLVHNGKNSEMLELMADSESEHNNIHKDFYILTYILAPNASNNNLHLLDVHTCPVLALNNSKGGGQFGGELLRTFRHLLNKYKVFNLGDEAPDSVLRRLYLNIERLKGNGGRFFAEIEKRMIIIVASEDGTIGWLLGVICDLTLSQQPPIATVPLEIGKENLFLENWFSITDVVGLHLNFNLNSGICYRDICHFRCVMILVKVGQVITEEIGIIEKVVDRFHDLNLEDNVLNWDGGIVMNQVQPNVDTNVIQVVIGLTRVIGLRTSNRARLIWDPG</sequence>
<evidence type="ECO:0000256" key="1">
    <source>
        <dbReference type="SAM" id="MobiDB-lite"/>
    </source>
</evidence>
<organism evidence="3 4">
    <name type="scientific">Solanum tuberosum</name>
    <name type="common">Potato</name>
    <dbReference type="NCBI Taxonomy" id="4113"/>
    <lineage>
        <taxon>Eukaryota</taxon>
        <taxon>Viridiplantae</taxon>
        <taxon>Streptophyta</taxon>
        <taxon>Embryophyta</taxon>
        <taxon>Tracheophyta</taxon>
        <taxon>Spermatophyta</taxon>
        <taxon>Magnoliopsida</taxon>
        <taxon>eudicotyledons</taxon>
        <taxon>Gunneridae</taxon>
        <taxon>Pentapetalae</taxon>
        <taxon>asterids</taxon>
        <taxon>lamiids</taxon>
        <taxon>Solanales</taxon>
        <taxon>Solanaceae</taxon>
        <taxon>Solanoideae</taxon>
        <taxon>Solaneae</taxon>
        <taxon>Solanum</taxon>
    </lineage>
</organism>
<protein>
    <recommendedName>
        <fullName evidence="2">DAGKc domain-containing protein</fullName>
    </recommendedName>
</protein>
<dbReference type="InterPro" id="IPR037607">
    <property type="entry name" value="DGK"/>
</dbReference>
<dbReference type="Pfam" id="PF00781">
    <property type="entry name" value="DAGK_cat"/>
    <property type="match status" value="1"/>
</dbReference>
<dbReference type="SUPFAM" id="SSF111331">
    <property type="entry name" value="NAD kinase/diacylglycerol kinase-like"/>
    <property type="match status" value="1"/>
</dbReference>
<reference evidence="3 4" key="1">
    <citation type="journal article" date="2021" name="bioRxiv">
        <title>Chromosome-scale and haplotype-resolved genome assembly of a tetraploid potato cultivar.</title>
        <authorList>
            <person name="Sun H."/>
            <person name="Jiao W.-B."/>
            <person name="Krause K."/>
            <person name="Campoy J.A."/>
            <person name="Goel M."/>
            <person name="Folz-Donahue K."/>
            <person name="Kukat C."/>
            <person name="Huettel B."/>
            <person name="Schneeberger K."/>
        </authorList>
    </citation>
    <scope>NUCLEOTIDE SEQUENCE [LARGE SCALE GENOMIC DNA]</scope>
    <source>
        <strain evidence="3">SolTubOtavaFocal</strain>
        <tissue evidence="3">Leaves</tissue>
    </source>
</reference>
<feature type="domain" description="DAGKc" evidence="2">
    <location>
        <begin position="405"/>
        <end position="505"/>
    </location>
</feature>
<dbReference type="InterPro" id="IPR001206">
    <property type="entry name" value="Diacylglycerol_kinase_cat_dom"/>
</dbReference>
<gene>
    <name evidence="3" type="ORF">KY290_019705</name>
</gene>
<feature type="compositionally biased region" description="Polar residues" evidence="1">
    <location>
        <begin position="223"/>
        <end position="245"/>
    </location>
</feature>